<dbReference type="CDD" id="cd00009">
    <property type="entry name" value="AAA"/>
    <property type="match status" value="1"/>
</dbReference>
<keyword evidence="4" id="KW-0238">DNA-binding</keyword>
<dbReference type="EMBL" id="CP071090">
    <property type="protein sequence ID" value="QSQ24303.1"/>
    <property type="molecule type" value="Genomic_DNA"/>
</dbReference>
<evidence type="ECO:0000256" key="3">
    <source>
        <dbReference type="ARBA" id="ARBA00023015"/>
    </source>
</evidence>
<evidence type="ECO:0000256" key="5">
    <source>
        <dbReference type="ARBA" id="ARBA00023163"/>
    </source>
</evidence>
<protein>
    <submittedName>
        <fullName evidence="7">Sigma-54-dependent Fis family transcriptional regulator</fullName>
    </submittedName>
</protein>
<evidence type="ECO:0000259" key="6">
    <source>
        <dbReference type="PROSITE" id="PS50045"/>
    </source>
</evidence>
<dbReference type="PANTHER" id="PTHR32071">
    <property type="entry name" value="TRANSCRIPTIONAL REGULATORY PROTEIN"/>
    <property type="match status" value="1"/>
</dbReference>
<dbReference type="RefSeq" id="WP_206725869.1">
    <property type="nucleotide sequence ID" value="NZ_CP071090.1"/>
</dbReference>
<dbReference type="Gene3D" id="3.40.50.300">
    <property type="entry name" value="P-loop containing nucleotide triphosphate hydrolases"/>
    <property type="match status" value="1"/>
</dbReference>
<dbReference type="Gene3D" id="1.10.10.60">
    <property type="entry name" value="Homeodomain-like"/>
    <property type="match status" value="1"/>
</dbReference>
<reference evidence="7 8" key="1">
    <citation type="submission" date="2021-02" db="EMBL/GenBank/DDBJ databases">
        <title>De Novo genome assembly of isolated myxobacteria.</title>
        <authorList>
            <person name="Stevens D.C."/>
        </authorList>
    </citation>
    <scope>NUCLEOTIDE SEQUENCE [LARGE SCALE GENOMIC DNA]</scope>
    <source>
        <strain evidence="8">SCPEA02</strain>
    </source>
</reference>
<dbReference type="InterPro" id="IPR002197">
    <property type="entry name" value="HTH_Fis"/>
</dbReference>
<dbReference type="InterPro" id="IPR002078">
    <property type="entry name" value="Sigma_54_int"/>
</dbReference>
<name>A0ABX7NZZ5_9BACT</name>
<keyword evidence="2" id="KW-0067">ATP-binding</keyword>
<dbReference type="Gene3D" id="1.10.8.60">
    <property type="match status" value="1"/>
</dbReference>
<dbReference type="InterPro" id="IPR027417">
    <property type="entry name" value="P-loop_NTPase"/>
</dbReference>
<dbReference type="InterPro" id="IPR025943">
    <property type="entry name" value="Sigma_54_int_dom_ATP-bd_2"/>
</dbReference>
<evidence type="ECO:0000313" key="7">
    <source>
        <dbReference type="EMBL" id="QSQ24303.1"/>
    </source>
</evidence>
<dbReference type="Pfam" id="PF02954">
    <property type="entry name" value="HTH_8"/>
    <property type="match status" value="1"/>
</dbReference>
<dbReference type="Pfam" id="PF00158">
    <property type="entry name" value="Sigma54_activat"/>
    <property type="match status" value="1"/>
</dbReference>
<evidence type="ECO:0000313" key="8">
    <source>
        <dbReference type="Proteomes" id="UP000662747"/>
    </source>
</evidence>
<dbReference type="InterPro" id="IPR025944">
    <property type="entry name" value="Sigma_54_int_dom_CS"/>
</dbReference>
<feature type="domain" description="Sigma-54 factor interaction" evidence="6">
    <location>
        <begin position="94"/>
        <end position="328"/>
    </location>
</feature>
<evidence type="ECO:0000256" key="1">
    <source>
        <dbReference type="ARBA" id="ARBA00022741"/>
    </source>
</evidence>
<dbReference type="PROSITE" id="PS50045">
    <property type="entry name" value="SIGMA54_INTERACT_4"/>
    <property type="match status" value="1"/>
</dbReference>
<dbReference type="PROSITE" id="PS00676">
    <property type="entry name" value="SIGMA54_INTERACT_2"/>
    <property type="match status" value="1"/>
</dbReference>
<sequence length="433" mass="47733">MVQRLNAAGWRLGGTEPRVTVVCSTQPRLSGPPKSGPWVWLCERPLPVDALRLAVEQGAVDALCMSTSGWEERLLRRLEESLVEEPAPRIPGTLIAHSAAAKALLAQLAQAARTSMPVLLTGETGTGKEVAARLIHEWSERRSRTFVPINCAAIPNELMEGELFGYAKGAFSGAIHGYDGLVSAAEGGTVLLDEIDDTPHALQSKLLRVLEDRVISRLGENAWRKVDFRILAATNRDLKQLIERGLFGEDLYERLATVQIHLPPLRERHEDIEPLVLHWMERFYAVEEPAPDSPRVRSATPETLDVLRAYPWPGNVRELRNVIYGALVAKRTGDELLVSDLPRRLWQRERASTSALVSAQEVERRVASGTMNLRAELERMERMALQAALRRAGGNAAEAARLLGEVGRGTAKDPGGTVRTMMKRLGLGTRGVT</sequence>
<dbReference type="SMART" id="SM00382">
    <property type="entry name" value="AAA"/>
    <property type="match status" value="1"/>
</dbReference>
<keyword evidence="1" id="KW-0547">Nucleotide-binding</keyword>
<accession>A0ABX7NZZ5</accession>
<keyword evidence="5" id="KW-0804">Transcription</keyword>
<keyword evidence="8" id="KW-1185">Reference proteome</keyword>
<dbReference type="InterPro" id="IPR058031">
    <property type="entry name" value="AAA_lid_NorR"/>
</dbReference>
<evidence type="ECO:0000256" key="2">
    <source>
        <dbReference type="ARBA" id="ARBA00022840"/>
    </source>
</evidence>
<dbReference type="PROSITE" id="PS00688">
    <property type="entry name" value="SIGMA54_INTERACT_3"/>
    <property type="match status" value="1"/>
</dbReference>
<gene>
    <name evidence="7" type="ORF">JY651_04865</name>
</gene>
<dbReference type="SUPFAM" id="SSF52540">
    <property type="entry name" value="P-loop containing nucleoside triphosphate hydrolases"/>
    <property type="match status" value="1"/>
</dbReference>
<dbReference type="Pfam" id="PF25601">
    <property type="entry name" value="AAA_lid_14"/>
    <property type="match status" value="1"/>
</dbReference>
<evidence type="ECO:0000256" key="4">
    <source>
        <dbReference type="ARBA" id="ARBA00023125"/>
    </source>
</evidence>
<proteinExistence type="predicted"/>
<keyword evidence="3" id="KW-0805">Transcription regulation</keyword>
<dbReference type="Proteomes" id="UP000662747">
    <property type="component" value="Chromosome"/>
</dbReference>
<organism evidence="7 8">
    <name type="scientific">Pyxidicoccus parkwayensis</name>
    <dbReference type="NCBI Taxonomy" id="2813578"/>
    <lineage>
        <taxon>Bacteria</taxon>
        <taxon>Pseudomonadati</taxon>
        <taxon>Myxococcota</taxon>
        <taxon>Myxococcia</taxon>
        <taxon>Myxococcales</taxon>
        <taxon>Cystobacterineae</taxon>
        <taxon>Myxococcaceae</taxon>
        <taxon>Pyxidicoccus</taxon>
    </lineage>
</organism>
<dbReference type="InterPro" id="IPR003593">
    <property type="entry name" value="AAA+_ATPase"/>
</dbReference>